<accession>A0ABW7N8T5</accession>
<name>A0ABW7N8T5_9BACT</name>
<proteinExistence type="inferred from homology"/>
<dbReference type="InterPro" id="IPR006016">
    <property type="entry name" value="UspA"/>
</dbReference>
<dbReference type="Proteomes" id="UP001610063">
    <property type="component" value="Unassembled WGS sequence"/>
</dbReference>
<organism evidence="3 4">
    <name type="scientific">Marinoscillum luteum</name>
    <dbReference type="NCBI Taxonomy" id="861051"/>
    <lineage>
        <taxon>Bacteria</taxon>
        <taxon>Pseudomonadati</taxon>
        <taxon>Bacteroidota</taxon>
        <taxon>Cytophagia</taxon>
        <taxon>Cytophagales</taxon>
        <taxon>Reichenbachiellaceae</taxon>
        <taxon>Marinoscillum</taxon>
    </lineage>
</organism>
<evidence type="ECO:0000313" key="3">
    <source>
        <dbReference type="EMBL" id="MFH6983966.1"/>
    </source>
</evidence>
<dbReference type="PRINTS" id="PR01438">
    <property type="entry name" value="UNVRSLSTRESS"/>
</dbReference>
<feature type="domain" description="UspA" evidence="2">
    <location>
        <begin position="3"/>
        <end position="144"/>
    </location>
</feature>
<evidence type="ECO:0000256" key="1">
    <source>
        <dbReference type="ARBA" id="ARBA00008791"/>
    </source>
</evidence>
<dbReference type="PANTHER" id="PTHR46268">
    <property type="entry name" value="STRESS RESPONSE PROTEIN NHAX"/>
    <property type="match status" value="1"/>
</dbReference>
<dbReference type="Gene3D" id="3.40.50.12370">
    <property type="match status" value="1"/>
</dbReference>
<reference evidence="3 4" key="1">
    <citation type="journal article" date="2013" name="Int. J. Syst. Evol. Microbiol.">
        <title>Marinoscillum luteum sp. nov., isolated from marine sediment.</title>
        <authorList>
            <person name="Cha I.T."/>
            <person name="Park S.J."/>
            <person name="Kim S.J."/>
            <person name="Kim J.G."/>
            <person name="Jung M.Y."/>
            <person name="Shin K.S."/>
            <person name="Kwon K.K."/>
            <person name="Yang S.H."/>
            <person name="Seo Y.S."/>
            <person name="Rhee S.K."/>
        </authorList>
    </citation>
    <scope>NUCLEOTIDE SEQUENCE [LARGE SCALE GENOMIC DNA]</scope>
    <source>
        <strain evidence="3 4">KCTC 23939</strain>
    </source>
</reference>
<evidence type="ECO:0000313" key="4">
    <source>
        <dbReference type="Proteomes" id="UP001610063"/>
    </source>
</evidence>
<evidence type="ECO:0000259" key="2">
    <source>
        <dbReference type="Pfam" id="PF00582"/>
    </source>
</evidence>
<protein>
    <submittedName>
        <fullName evidence="3">Universal stress protein</fullName>
    </submittedName>
</protein>
<dbReference type="EMBL" id="JBIPKE010000016">
    <property type="protein sequence ID" value="MFH6983966.1"/>
    <property type="molecule type" value="Genomic_DNA"/>
</dbReference>
<dbReference type="PANTHER" id="PTHR46268:SF6">
    <property type="entry name" value="UNIVERSAL STRESS PROTEIN UP12"/>
    <property type="match status" value="1"/>
</dbReference>
<feature type="domain" description="UspA" evidence="2">
    <location>
        <begin position="153"/>
        <end position="273"/>
    </location>
</feature>
<dbReference type="SUPFAM" id="SSF52402">
    <property type="entry name" value="Adenine nucleotide alpha hydrolases-like"/>
    <property type="match status" value="2"/>
</dbReference>
<dbReference type="RefSeq" id="WP_159582615.1">
    <property type="nucleotide sequence ID" value="NZ_JBIPKE010000016.1"/>
</dbReference>
<comment type="caution">
    <text evidence="3">The sequence shown here is derived from an EMBL/GenBank/DDBJ whole genome shotgun (WGS) entry which is preliminary data.</text>
</comment>
<sequence length="277" mass="31397">MKIKNILVPIDFSECSKNALKIAIGLAKDFGAKIHMVNAVHVHHPHPDFIGGSLMDSIMADYENQVKESFEELESEIIELNDVPHEADRFISYLTDAIYSESERKNIDLIVMGTRAHHDKIEHLIGTRATDIIESSKVPVIVIPENVKTFKLKKIGFASDLSEVKNFEKLKLIGTLARHFDASVLIFSIVEDPEKLTAMDQKLMREISERFKDVNCSARTVQADSIKEGIVKFAAFHELDLLAMIPRHRSFFERIFRSSVTKNIAIDADIPLLSFHE</sequence>
<comment type="similarity">
    <text evidence="1">Belongs to the universal stress protein A family.</text>
</comment>
<gene>
    <name evidence="3" type="ORF">ACHKAR_10960</name>
</gene>
<keyword evidence="4" id="KW-1185">Reference proteome</keyword>
<dbReference type="InterPro" id="IPR006015">
    <property type="entry name" value="Universal_stress_UspA"/>
</dbReference>
<dbReference type="Pfam" id="PF00582">
    <property type="entry name" value="Usp"/>
    <property type="match status" value="2"/>
</dbReference>
<dbReference type="CDD" id="cd00293">
    <property type="entry name" value="USP-like"/>
    <property type="match status" value="2"/>
</dbReference>